<evidence type="ECO:0000313" key="2">
    <source>
        <dbReference type="Proteomes" id="UP000013776"/>
    </source>
</evidence>
<dbReference type="Pfam" id="PF13344">
    <property type="entry name" value="Hydrolase_6"/>
    <property type="match status" value="1"/>
</dbReference>
<accession>R4XBS5</accession>
<dbReference type="InterPro" id="IPR006357">
    <property type="entry name" value="HAD-SF_hydro_IIA"/>
</dbReference>
<dbReference type="Pfam" id="PF13242">
    <property type="entry name" value="Hydrolase_like"/>
    <property type="match status" value="1"/>
</dbReference>
<dbReference type="GO" id="GO:0046474">
    <property type="term" value="P:glycerophospholipid biosynthetic process"/>
    <property type="evidence" value="ECO:0007669"/>
    <property type="project" value="TreeGrafter"/>
</dbReference>
<dbReference type="Gene3D" id="3.40.50.1000">
    <property type="entry name" value="HAD superfamily/HAD-like"/>
    <property type="match status" value="2"/>
</dbReference>
<dbReference type="NCBIfam" id="TIGR01456">
    <property type="entry name" value="CECR5"/>
    <property type="match status" value="1"/>
</dbReference>
<dbReference type="Proteomes" id="UP000013776">
    <property type="component" value="Unassembled WGS sequence"/>
</dbReference>
<dbReference type="PANTHER" id="PTHR14269:SF57">
    <property type="entry name" value="SUPERFAMILY HYDROLASE, PUTATIVE (AFU_ORTHOLOGUE AFUA_2G02580)-RELATED"/>
    <property type="match status" value="1"/>
</dbReference>
<dbReference type="OrthoDB" id="10251048at2759"/>
<dbReference type="EMBL" id="CAHR02000117">
    <property type="protein sequence ID" value="CCG83025.1"/>
    <property type="molecule type" value="Genomic_DNA"/>
</dbReference>
<dbReference type="InterPro" id="IPR006353">
    <property type="entry name" value="HAD-SF_hydro_IIA_CECR5"/>
</dbReference>
<dbReference type="VEuPathDB" id="FungiDB:TAPDE_003169"/>
<dbReference type="InterPro" id="IPR036412">
    <property type="entry name" value="HAD-like_sf"/>
</dbReference>
<gene>
    <name evidence="1" type="ORF">TAPDE_003169</name>
</gene>
<name>R4XBS5_TAPDE</name>
<sequence>MAARHKSTSPVKNSISFAFDIDGVLLKSSKPIPGATDALKLLRKHNIPFILLTNGGGLSEKARVSDLTRYLDIPISASQFIQSHTPFQGDISTHGYRNVLVCGGVLDTCRQVALGYGFPHVTIPFDVLARDGAIWPYHALTGPETACAVPLGRDPIDAIYVFHDPRDWGLDSQVILDVLLSRGGRVGTRQVAEQAVPIYFSNPDLLWANAYALPRFGQGAFQILIEGLYRATTGRELVSTTIGKPSDRTYKYADDVLRRFRSQSQGSAQPLVPGNEKVYMVGDNKLSDIQGANDFGWDSILVRTGVFDGTPEEGRSGDVPAKYCVADVQEAVEMVLLKEGII</sequence>
<dbReference type="GO" id="GO:0005739">
    <property type="term" value="C:mitochondrion"/>
    <property type="evidence" value="ECO:0007669"/>
    <property type="project" value="TreeGrafter"/>
</dbReference>
<comment type="caution">
    <text evidence="1">The sequence shown here is derived from an EMBL/GenBank/DDBJ whole genome shotgun (WGS) entry which is preliminary data.</text>
</comment>
<dbReference type="PANTHER" id="PTHR14269">
    <property type="entry name" value="CDP-DIACYLGLYCEROL--GLYCEROL-3-PHOSPHATE 3-PHOSPHATIDYLTRANSFERASE-RELATED"/>
    <property type="match status" value="1"/>
</dbReference>
<dbReference type="AlphaFoldDB" id="R4XBS5"/>
<dbReference type="InterPro" id="IPR023214">
    <property type="entry name" value="HAD_sf"/>
</dbReference>
<dbReference type="NCBIfam" id="TIGR01460">
    <property type="entry name" value="HAD-SF-IIA"/>
    <property type="match status" value="1"/>
</dbReference>
<dbReference type="eggNOG" id="KOG1618">
    <property type="taxonomic scope" value="Eukaryota"/>
</dbReference>
<dbReference type="SUPFAM" id="SSF56784">
    <property type="entry name" value="HAD-like"/>
    <property type="match status" value="1"/>
</dbReference>
<protein>
    <submittedName>
        <fullName evidence="1">Uncharacterized protein</fullName>
    </submittedName>
</protein>
<dbReference type="InterPro" id="IPR050324">
    <property type="entry name" value="CDP-alcohol_PTase-I"/>
</dbReference>
<evidence type="ECO:0000313" key="1">
    <source>
        <dbReference type="EMBL" id="CCG83025.1"/>
    </source>
</evidence>
<organism evidence="1 2">
    <name type="scientific">Taphrina deformans (strain PYCC 5710 / ATCC 11124 / CBS 356.35 / IMI 108563 / JCM 9778 / NBRC 8474)</name>
    <name type="common">Peach leaf curl fungus</name>
    <name type="synonym">Lalaria deformans</name>
    <dbReference type="NCBI Taxonomy" id="1097556"/>
    <lineage>
        <taxon>Eukaryota</taxon>
        <taxon>Fungi</taxon>
        <taxon>Dikarya</taxon>
        <taxon>Ascomycota</taxon>
        <taxon>Taphrinomycotina</taxon>
        <taxon>Taphrinomycetes</taxon>
        <taxon>Taphrinales</taxon>
        <taxon>Taphrinaceae</taxon>
        <taxon>Taphrina</taxon>
    </lineage>
</organism>
<proteinExistence type="predicted"/>
<dbReference type="STRING" id="1097556.R4XBS5"/>
<reference evidence="1 2" key="1">
    <citation type="journal article" date="2013" name="MBio">
        <title>Genome sequencing of the plant pathogen Taphrina deformans, the causal agent of peach leaf curl.</title>
        <authorList>
            <person name="Cisse O.H."/>
            <person name="Almeida J.M.G.C.F."/>
            <person name="Fonseca A."/>
            <person name="Kumar A.A."/>
            <person name="Salojaervi J."/>
            <person name="Overmyer K."/>
            <person name="Hauser P.M."/>
            <person name="Pagni M."/>
        </authorList>
    </citation>
    <scope>NUCLEOTIDE SEQUENCE [LARGE SCALE GENOMIC DNA]</scope>
    <source>
        <strain evidence="2">PYCC 5710 / ATCC 11124 / CBS 356.35 / IMI 108563 / JCM 9778 / NBRC 8474</strain>
    </source>
</reference>
<keyword evidence="2" id="KW-1185">Reference proteome</keyword>